<dbReference type="GO" id="GO:0005763">
    <property type="term" value="C:mitochondrial small ribosomal subunit"/>
    <property type="evidence" value="ECO:0007669"/>
    <property type="project" value="EnsemblFungi"/>
</dbReference>
<dbReference type="GO" id="GO:0003735">
    <property type="term" value="F:structural constituent of ribosome"/>
    <property type="evidence" value="ECO:0007669"/>
    <property type="project" value="EnsemblFungi"/>
</dbReference>
<accession>A0A194V1X5</accession>
<protein>
    <recommendedName>
        <fullName evidence="4">Small ribosomal subunit protein uS9m</fullName>
    </recommendedName>
    <alternativeName>
        <fullName evidence="5">37S ribosomal protein S9, mitochondrial</fullName>
    </alternativeName>
</protein>
<dbReference type="GO" id="GO:0003723">
    <property type="term" value="F:RNA binding"/>
    <property type="evidence" value="ECO:0007669"/>
    <property type="project" value="TreeGrafter"/>
</dbReference>
<evidence type="ECO:0000313" key="9">
    <source>
        <dbReference type="Proteomes" id="UP000078576"/>
    </source>
</evidence>
<keyword evidence="9" id="KW-1185">Reference proteome</keyword>
<proteinExistence type="inferred from homology"/>
<comment type="similarity">
    <text evidence="1 6">Belongs to the universal ribosomal protein uS9 family.</text>
</comment>
<sequence>MASLRPTFTQLRGRCQASAPQWQQLRQMLQGLQISPKAGSARAASTMPSGFDDSVTADEFAAYNMGRVKSALQETDRRGETAATTEVQMPSHARPLPVSPSYFSRQPEFNDSYLMLQKLMRQFAHLPTVTADQLEKTAFRTLRDYRLAVGEQIKASEYAKAMTLVKRLHKIHPSLQPTSVKDALAKFKRDINPHNNTTKPIHIDKFGRALGVGKRKTSTARAWVVEGTGEVLVNGKSLADAFGRVHDRESAMWALKATQRVDKYNVWALVDGGGTTGQAEALTLAVAKALMAHEPALKPVLRRAGCVTRDPRTVERKKHGHLKARKKPAWVKR</sequence>
<reference evidence="9" key="1">
    <citation type="submission" date="2014-12" db="EMBL/GenBank/DDBJ databases">
        <title>Genome Sequence of Valsa Canker Pathogens Uncovers a Specific Adaption of Colonization on Woody Bark.</title>
        <authorList>
            <person name="Yin Z."/>
            <person name="Liu H."/>
            <person name="Gao X."/>
            <person name="Li Z."/>
            <person name="Song N."/>
            <person name="Ke X."/>
            <person name="Dai Q."/>
            <person name="Wu Y."/>
            <person name="Sun Y."/>
            <person name="Xu J.-R."/>
            <person name="Kang Z.K."/>
            <person name="Wang L."/>
            <person name="Huang L."/>
        </authorList>
    </citation>
    <scope>NUCLEOTIDE SEQUENCE [LARGE SCALE GENOMIC DNA]</scope>
    <source>
        <strain evidence="9">SXYL134</strain>
    </source>
</reference>
<evidence type="ECO:0000256" key="5">
    <source>
        <dbReference type="ARBA" id="ARBA00042623"/>
    </source>
</evidence>
<name>A0A194V1X5_CYTMA</name>
<dbReference type="InterPro" id="IPR023035">
    <property type="entry name" value="Ribosomal_uS9_bac/plastid"/>
</dbReference>
<dbReference type="GO" id="GO:0006412">
    <property type="term" value="P:translation"/>
    <property type="evidence" value="ECO:0007669"/>
    <property type="project" value="InterPro"/>
</dbReference>
<dbReference type="InterPro" id="IPR000754">
    <property type="entry name" value="Ribosomal_uS9"/>
</dbReference>
<dbReference type="PANTHER" id="PTHR21569">
    <property type="entry name" value="RIBOSOMAL PROTEIN S9"/>
    <property type="match status" value="1"/>
</dbReference>
<dbReference type="OrthoDB" id="10254627at2759"/>
<dbReference type="InterPro" id="IPR020574">
    <property type="entry name" value="Ribosomal_uS9_CS"/>
</dbReference>
<dbReference type="AlphaFoldDB" id="A0A194V1X5"/>
<dbReference type="EMBL" id="KN714706">
    <property type="protein sequence ID" value="KUI57955.1"/>
    <property type="molecule type" value="Genomic_DNA"/>
</dbReference>
<dbReference type="Proteomes" id="UP000078576">
    <property type="component" value="Unassembled WGS sequence"/>
</dbReference>
<feature type="region of interest" description="Disordered" evidence="7">
    <location>
        <begin position="314"/>
        <end position="333"/>
    </location>
</feature>
<dbReference type="PANTHER" id="PTHR21569:SF1">
    <property type="entry name" value="SMALL RIBOSOMAL SUBUNIT PROTEIN US9M"/>
    <property type="match status" value="1"/>
</dbReference>
<dbReference type="InterPro" id="IPR014721">
    <property type="entry name" value="Ribsml_uS5_D2-typ_fold_subgr"/>
</dbReference>
<feature type="compositionally biased region" description="Basic residues" evidence="7">
    <location>
        <begin position="315"/>
        <end position="333"/>
    </location>
</feature>
<dbReference type="Pfam" id="PF00380">
    <property type="entry name" value="Ribosomal_S9"/>
    <property type="match status" value="1"/>
</dbReference>
<gene>
    <name evidence="8" type="ORF">VP1G_05216</name>
</gene>
<dbReference type="InterPro" id="IPR020568">
    <property type="entry name" value="Ribosomal_Su5_D2-typ_SF"/>
</dbReference>
<dbReference type="Gene3D" id="3.30.230.10">
    <property type="match status" value="1"/>
</dbReference>
<dbReference type="PROSITE" id="PS00360">
    <property type="entry name" value="RIBOSOMAL_S9"/>
    <property type="match status" value="1"/>
</dbReference>
<keyword evidence="2 6" id="KW-0689">Ribosomal protein</keyword>
<evidence type="ECO:0000256" key="6">
    <source>
        <dbReference type="RuleBase" id="RU003815"/>
    </source>
</evidence>
<organism evidence="8 9">
    <name type="scientific">Cytospora mali</name>
    <name type="common">Apple Valsa canker fungus</name>
    <name type="synonym">Valsa mali</name>
    <dbReference type="NCBI Taxonomy" id="578113"/>
    <lineage>
        <taxon>Eukaryota</taxon>
        <taxon>Fungi</taxon>
        <taxon>Dikarya</taxon>
        <taxon>Ascomycota</taxon>
        <taxon>Pezizomycotina</taxon>
        <taxon>Sordariomycetes</taxon>
        <taxon>Sordariomycetidae</taxon>
        <taxon>Diaporthales</taxon>
        <taxon>Cytosporaceae</taxon>
        <taxon>Cytospora</taxon>
    </lineage>
</organism>
<dbReference type="NCBIfam" id="NF001099">
    <property type="entry name" value="PRK00132.1"/>
    <property type="match status" value="1"/>
</dbReference>
<evidence type="ECO:0000256" key="1">
    <source>
        <dbReference type="ARBA" id="ARBA00005251"/>
    </source>
</evidence>
<evidence type="ECO:0000256" key="2">
    <source>
        <dbReference type="ARBA" id="ARBA00022980"/>
    </source>
</evidence>
<dbReference type="SUPFAM" id="SSF54211">
    <property type="entry name" value="Ribosomal protein S5 domain 2-like"/>
    <property type="match status" value="1"/>
</dbReference>
<dbReference type="STRING" id="694573.A0A194V1X5"/>
<evidence type="ECO:0000256" key="4">
    <source>
        <dbReference type="ARBA" id="ARBA00039318"/>
    </source>
</evidence>
<evidence type="ECO:0000256" key="7">
    <source>
        <dbReference type="SAM" id="MobiDB-lite"/>
    </source>
</evidence>
<evidence type="ECO:0000313" key="8">
    <source>
        <dbReference type="EMBL" id="KUI57955.1"/>
    </source>
</evidence>
<evidence type="ECO:0000256" key="3">
    <source>
        <dbReference type="ARBA" id="ARBA00023274"/>
    </source>
</evidence>
<dbReference type="FunFam" id="3.30.230.10:FF:000001">
    <property type="entry name" value="30S ribosomal protein S9"/>
    <property type="match status" value="1"/>
</dbReference>
<keyword evidence="3 6" id="KW-0687">Ribonucleoprotein</keyword>